<dbReference type="PANTHER" id="PTHR30408">
    <property type="entry name" value="TYPE-1 RESTRICTION ENZYME ECOKI SPECIFICITY PROTEIN"/>
    <property type="match status" value="1"/>
</dbReference>
<dbReference type="InterPro" id="IPR052021">
    <property type="entry name" value="Type-I_RS_S_subunit"/>
</dbReference>
<dbReference type="Pfam" id="PF01420">
    <property type="entry name" value="Methylase_S"/>
    <property type="match status" value="1"/>
</dbReference>
<sequence>MAEQGVTTTLPRLRFPEFRKMASWPIVPLEEIAERIFTKNSDGQLTRVLTNSAEFGVLDQRDYFDKDIATAGKVDGYYVVSKGDYVYNPRTSAIAPVGPISRNNLGEGVMSPLYTVFCFSEEKTDFYEHYFKSPGWHSYLRSAASTGARHDRMSITAGAFMRMPVPSPSREEQQKIADCLTSLEEVIAAQGRKVEALKVHKRGLMQQLFPLEGEALPRLRFPEFRDAPEWAERPLCQVIEVASGQVDPTEAPYCDFPHVGGENIESETGSLVGLKSAREDGVTSGKYLFDEKDVLYSKIRPILNKVAVPDFNGICSADIYPIRPSSSDITRQFLVYLLRSASFVEYATKHSERGKIPKINREALAAYGARLPQQVEQQRIADCLFSVDTAITAESAQLTVLKTHKQGLMQQLFPAQRAG</sequence>
<accession>A0ABX3LY57</accession>
<reference evidence="5 6" key="1">
    <citation type="submission" date="2015-12" db="EMBL/GenBank/DDBJ databases">
        <authorList>
            <person name="Bansal K."/>
            <person name="Midha S."/>
            <person name="Patil P.B."/>
        </authorList>
    </citation>
    <scope>NUCLEOTIDE SEQUENCE [LARGE SCALE GENOMIC DNA]</scope>
    <source>
        <strain evidence="5 6">LMG21719</strain>
    </source>
</reference>
<dbReference type="EMBL" id="LOJT01000297">
    <property type="protein sequence ID" value="OOW58542.1"/>
    <property type="molecule type" value="Genomic_DNA"/>
</dbReference>
<evidence type="ECO:0000313" key="6">
    <source>
        <dbReference type="Proteomes" id="UP000190018"/>
    </source>
</evidence>
<keyword evidence="2" id="KW-0680">Restriction system</keyword>
<dbReference type="PANTHER" id="PTHR30408:SF12">
    <property type="entry name" value="TYPE I RESTRICTION ENZYME MJAVIII SPECIFICITY SUBUNIT"/>
    <property type="match status" value="1"/>
</dbReference>
<evidence type="ECO:0000256" key="2">
    <source>
        <dbReference type="ARBA" id="ARBA00022747"/>
    </source>
</evidence>
<name>A0ABX3LY57_9XANT</name>
<organism evidence="5 6">
    <name type="scientific">Xanthomonas cissicola</name>
    <dbReference type="NCBI Taxonomy" id="86186"/>
    <lineage>
        <taxon>Bacteria</taxon>
        <taxon>Pseudomonadati</taxon>
        <taxon>Pseudomonadota</taxon>
        <taxon>Gammaproteobacteria</taxon>
        <taxon>Lysobacterales</taxon>
        <taxon>Lysobacteraceae</taxon>
        <taxon>Xanthomonas</taxon>
    </lineage>
</organism>
<gene>
    <name evidence="5" type="ORF">Xant_13495</name>
</gene>
<evidence type="ECO:0000259" key="4">
    <source>
        <dbReference type="Pfam" id="PF01420"/>
    </source>
</evidence>
<dbReference type="Proteomes" id="UP000190018">
    <property type="component" value="Unassembled WGS sequence"/>
</dbReference>
<dbReference type="RefSeq" id="WP_078591245.1">
    <property type="nucleotide sequence ID" value="NZ_LOJT01000297.1"/>
</dbReference>
<evidence type="ECO:0000313" key="5">
    <source>
        <dbReference type="EMBL" id="OOW58542.1"/>
    </source>
</evidence>
<protein>
    <submittedName>
        <fullName evidence="5">Type I site-specific deoxyribonuclease</fullName>
    </submittedName>
</protein>
<comment type="similarity">
    <text evidence="1">Belongs to the type-I restriction system S methylase family.</text>
</comment>
<dbReference type="InterPro" id="IPR000055">
    <property type="entry name" value="Restrct_endonuc_typeI_TRD"/>
</dbReference>
<dbReference type="Gene3D" id="3.90.220.20">
    <property type="entry name" value="DNA methylase specificity domains"/>
    <property type="match status" value="3"/>
</dbReference>
<proteinExistence type="inferred from homology"/>
<dbReference type="SUPFAM" id="SSF116734">
    <property type="entry name" value="DNA methylase specificity domain"/>
    <property type="match status" value="2"/>
</dbReference>
<evidence type="ECO:0000256" key="3">
    <source>
        <dbReference type="ARBA" id="ARBA00023125"/>
    </source>
</evidence>
<evidence type="ECO:0000256" key="1">
    <source>
        <dbReference type="ARBA" id="ARBA00010923"/>
    </source>
</evidence>
<keyword evidence="6" id="KW-1185">Reference proteome</keyword>
<feature type="domain" description="Type I restriction modification DNA specificity" evidence="4">
    <location>
        <begin position="229"/>
        <end position="399"/>
    </location>
</feature>
<comment type="caution">
    <text evidence="5">The sequence shown here is derived from an EMBL/GenBank/DDBJ whole genome shotgun (WGS) entry which is preliminary data.</text>
</comment>
<dbReference type="InterPro" id="IPR044946">
    <property type="entry name" value="Restrct_endonuc_typeI_TRD_sf"/>
</dbReference>
<keyword evidence="3" id="KW-0238">DNA-binding</keyword>